<dbReference type="PANTHER" id="PTHR34824:SF1">
    <property type="entry name" value="HEAT-INDUCIBLE TRANSCRIPTION REPRESSOR HRCA"/>
    <property type="match status" value="1"/>
</dbReference>
<name>X1KKB5_9ZZZZ</name>
<gene>
    <name evidence="5" type="ORF">S06H3_21600</name>
</gene>
<dbReference type="Gene3D" id="1.10.10.10">
    <property type="entry name" value="Winged helix-like DNA-binding domain superfamily/Winged helix DNA-binding domain"/>
    <property type="match status" value="1"/>
</dbReference>
<reference evidence="5" key="1">
    <citation type="journal article" date="2014" name="Front. Microbiol.">
        <title>High frequency of phylogenetically diverse reductive dehalogenase-homologous genes in deep subseafloor sedimentary metagenomes.</title>
        <authorList>
            <person name="Kawai M."/>
            <person name="Futagami T."/>
            <person name="Toyoda A."/>
            <person name="Takaki Y."/>
            <person name="Nishi S."/>
            <person name="Hori S."/>
            <person name="Arai W."/>
            <person name="Tsubouchi T."/>
            <person name="Morono Y."/>
            <person name="Uchiyama I."/>
            <person name="Ito T."/>
            <person name="Fujiyama A."/>
            <person name="Inagaki F."/>
            <person name="Takami H."/>
        </authorList>
    </citation>
    <scope>NUCLEOTIDE SEQUENCE</scope>
    <source>
        <strain evidence="5">Expedition CK06-06</strain>
    </source>
</reference>
<accession>X1KKB5</accession>
<dbReference type="InterPro" id="IPR036388">
    <property type="entry name" value="WH-like_DNA-bd_sf"/>
</dbReference>
<dbReference type="SUPFAM" id="SSF46785">
    <property type="entry name" value="Winged helix' DNA-binding domain"/>
    <property type="match status" value="1"/>
</dbReference>
<dbReference type="InterPro" id="IPR036390">
    <property type="entry name" value="WH_DNA-bd_sf"/>
</dbReference>
<dbReference type="EMBL" id="BARV01011373">
    <property type="protein sequence ID" value="GAI07143.1"/>
    <property type="molecule type" value="Genomic_DNA"/>
</dbReference>
<dbReference type="GO" id="GO:0045892">
    <property type="term" value="P:negative regulation of DNA-templated transcription"/>
    <property type="evidence" value="ECO:0007669"/>
    <property type="project" value="TreeGrafter"/>
</dbReference>
<dbReference type="InterPro" id="IPR002571">
    <property type="entry name" value="HrcA"/>
</dbReference>
<keyword evidence="3" id="KW-0346">Stress response</keyword>
<evidence type="ECO:0000256" key="1">
    <source>
        <dbReference type="ARBA" id="ARBA00022491"/>
    </source>
</evidence>
<feature type="non-terminal residue" evidence="5">
    <location>
        <position position="158"/>
    </location>
</feature>
<proteinExistence type="predicted"/>
<dbReference type="AlphaFoldDB" id="X1KKB5"/>
<organism evidence="5">
    <name type="scientific">marine sediment metagenome</name>
    <dbReference type="NCBI Taxonomy" id="412755"/>
    <lineage>
        <taxon>unclassified sequences</taxon>
        <taxon>metagenomes</taxon>
        <taxon>ecological metagenomes</taxon>
    </lineage>
</organism>
<evidence type="ECO:0000313" key="5">
    <source>
        <dbReference type="EMBL" id="GAI07143.1"/>
    </source>
</evidence>
<comment type="caution">
    <text evidence="5">The sequence shown here is derived from an EMBL/GenBank/DDBJ whole genome shotgun (WGS) entry which is preliminary data.</text>
</comment>
<evidence type="ECO:0000256" key="3">
    <source>
        <dbReference type="ARBA" id="ARBA00023016"/>
    </source>
</evidence>
<dbReference type="PANTHER" id="PTHR34824">
    <property type="entry name" value="HEAT-INDUCIBLE TRANSCRIPTION REPRESSOR HRCA"/>
    <property type="match status" value="1"/>
</dbReference>
<sequence>MFFTISHILKVLIKEYTRTGEPVASEILNVKYRLGVSSATIRNDFVILTQEGYLYKPYISSGRIPTDKAWKFFIDTIFEDENDSLEQWKEKLKKQVLKIKPKPKEHINFIKEIKELLDVISEESHSFCFCYLFEEDEIIKQGFKYMFAEIPEEELLTY</sequence>
<dbReference type="GO" id="GO:0003677">
    <property type="term" value="F:DNA binding"/>
    <property type="evidence" value="ECO:0007669"/>
    <property type="project" value="InterPro"/>
</dbReference>
<keyword evidence="4" id="KW-0804">Transcription</keyword>
<protein>
    <submittedName>
        <fullName evidence="5">Uncharacterized protein</fullName>
    </submittedName>
</protein>
<evidence type="ECO:0000256" key="4">
    <source>
        <dbReference type="ARBA" id="ARBA00023163"/>
    </source>
</evidence>
<keyword evidence="1" id="KW-0678">Repressor</keyword>
<keyword evidence="2" id="KW-0805">Transcription regulation</keyword>
<evidence type="ECO:0000256" key="2">
    <source>
        <dbReference type="ARBA" id="ARBA00023015"/>
    </source>
</evidence>